<dbReference type="SMART" id="SM00529">
    <property type="entry name" value="HTH_DTXR"/>
    <property type="match status" value="1"/>
</dbReference>
<comment type="caution">
    <text evidence="5">The sequence shown here is derived from an EMBL/GenBank/DDBJ whole genome shotgun (WGS) entry which is preliminary data.</text>
</comment>
<name>A0A430AHI8_9ENTE</name>
<evidence type="ECO:0000256" key="1">
    <source>
        <dbReference type="ARBA" id="ARBA00023015"/>
    </source>
</evidence>
<dbReference type="PANTHER" id="PTHR42756">
    <property type="entry name" value="TRANSCRIPTIONAL REGULATOR, MARR"/>
    <property type="match status" value="1"/>
</dbReference>
<dbReference type="EMBL" id="NGJZ01000002">
    <property type="protein sequence ID" value="RSU07358.1"/>
    <property type="molecule type" value="Genomic_DNA"/>
</dbReference>
<sequence length="201" mass="23398">MKKQKILSKLTEVAHQPFLIFANQVQGKKDNAFETLLLLEKEEQVTAGRISEYLDIKPSSVTQIIKKLETNGTIERIKSEKDARVILIKLTEKGKDSILNRDTVSSGLIDELFSGFKEEEVDNLEEYLTRMIENISSEVFQSQLKEQFGNEDRWQQLGAMSTQFERAREQMLKRSKIDGFSEEMLRRGFGRNNRFWRGNEE</sequence>
<keyword evidence="6" id="KW-1185">Reference proteome</keyword>
<evidence type="ECO:0000256" key="3">
    <source>
        <dbReference type="ARBA" id="ARBA00023163"/>
    </source>
</evidence>
<dbReference type="InterPro" id="IPR036390">
    <property type="entry name" value="WH_DNA-bd_sf"/>
</dbReference>
<keyword evidence="2" id="KW-0238">DNA-binding</keyword>
<dbReference type="Gene3D" id="1.10.10.10">
    <property type="entry name" value="Winged helix-like DNA-binding domain superfamily/Winged helix DNA-binding domain"/>
    <property type="match status" value="1"/>
</dbReference>
<dbReference type="SMART" id="SM00347">
    <property type="entry name" value="HTH_MARR"/>
    <property type="match status" value="1"/>
</dbReference>
<dbReference type="PROSITE" id="PS50995">
    <property type="entry name" value="HTH_MARR_2"/>
    <property type="match status" value="1"/>
</dbReference>
<dbReference type="Pfam" id="PF01047">
    <property type="entry name" value="MarR"/>
    <property type="match status" value="1"/>
</dbReference>
<dbReference type="InterPro" id="IPR022689">
    <property type="entry name" value="Iron_dep_repressor"/>
</dbReference>
<dbReference type="GO" id="GO:0046914">
    <property type="term" value="F:transition metal ion binding"/>
    <property type="evidence" value="ECO:0007669"/>
    <property type="project" value="InterPro"/>
</dbReference>
<dbReference type="Proteomes" id="UP000288669">
    <property type="component" value="Unassembled WGS sequence"/>
</dbReference>
<keyword evidence="1" id="KW-0805">Transcription regulation</keyword>
<keyword evidence="3" id="KW-0804">Transcription</keyword>
<protein>
    <submittedName>
        <fullName evidence="5">MarR family transcriptional regulator</fullName>
    </submittedName>
</protein>
<evidence type="ECO:0000313" key="6">
    <source>
        <dbReference type="Proteomes" id="UP000288669"/>
    </source>
</evidence>
<evidence type="ECO:0000259" key="4">
    <source>
        <dbReference type="PROSITE" id="PS50995"/>
    </source>
</evidence>
<dbReference type="GO" id="GO:0003700">
    <property type="term" value="F:DNA-binding transcription factor activity"/>
    <property type="evidence" value="ECO:0007669"/>
    <property type="project" value="InterPro"/>
</dbReference>
<dbReference type="InterPro" id="IPR036388">
    <property type="entry name" value="WH-like_DNA-bd_sf"/>
</dbReference>
<proteinExistence type="predicted"/>
<dbReference type="RefSeq" id="WP_126825388.1">
    <property type="nucleotide sequence ID" value="NZ_JBHLWU010000002.1"/>
</dbReference>
<accession>A0A430AHI8</accession>
<gene>
    <name evidence="5" type="ORF">CBF30_08905</name>
</gene>
<dbReference type="OrthoDB" id="3242809at2"/>
<evidence type="ECO:0000313" key="5">
    <source>
        <dbReference type="EMBL" id="RSU07358.1"/>
    </source>
</evidence>
<feature type="domain" description="HTH marR-type" evidence="4">
    <location>
        <begin position="1"/>
        <end position="133"/>
    </location>
</feature>
<dbReference type="PRINTS" id="PR00598">
    <property type="entry name" value="HTHMARR"/>
</dbReference>
<organism evidence="5 6">
    <name type="scientific">Vagococcus entomophilus</name>
    <dbReference type="NCBI Taxonomy" id="1160095"/>
    <lineage>
        <taxon>Bacteria</taxon>
        <taxon>Bacillati</taxon>
        <taxon>Bacillota</taxon>
        <taxon>Bacilli</taxon>
        <taxon>Lactobacillales</taxon>
        <taxon>Enterococcaceae</taxon>
        <taxon>Vagococcus</taxon>
    </lineage>
</organism>
<reference evidence="5 6" key="1">
    <citation type="submission" date="2017-05" db="EMBL/GenBank/DDBJ databases">
        <title>Vagococcus spp. assemblies.</title>
        <authorList>
            <person name="Gulvik C.A."/>
        </authorList>
    </citation>
    <scope>NUCLEOTIDE SEQUENCE [LARGE SCALE GENOMIC DNA]</scope>
    <source>
        <strain evidence="5 6">DSM 24756</strain>
    </source>
</reference>
<evidence type="ECO:0000256" key="2">
    <source>
        <dbReference type="ARBA" id="ARBA00023125"/>
    </source>
</evidence>
<dbReference type="SUPFAM" id="SSF46785">
    <property type="entry name" value="Winged helix' DNA-binding domain"/>
    <property type="match status" value="1"/>
</dbReference>
<dbReference type="PANTHER" id="PTHR42756:SF1">
    <property type="entry name" value="TRANSCRIPTIONAL REPRESSOR OF EMRAB OPERON"/>
    <property type="match status" value="1"/>
</dbReference>
<dbReference type="InterPro" id="IPR000835">
    <property type="entry name" value="HTH_MarR-typ"/>
</dbReference>
<dbReference type="AlphaFoldDB" id="A0A430AHI8"/>
<dbReference type="GO" id="GO:0003677">
    <property type="term" value="F:DNA binding"/>
    <property type="evidence" value="ECO:0007669"/>
    <property type="project" value="UniProtKB-KW"/>
</dbReference>